<keyword evidence="3" id="KW-1185">Reference proteome</keyword>
<proteinExistence type="predicted"/>
<evidence type="ECO:0000313" key="2">
    <source>
        <dbReference type="EMBL" id="ASU83929.1"/>
    </source>
</evidence>
<dbReference type="EMBL" id="CP022753">
    <property type="protein sequence ID" value="ASU83929.1"/>
    <property type="molecule type" value="Genomic_DNA"/>
</dbReference>
<reference evidence="2 3" key="1">
    <citation type="submission" date="2017-08" db="EMBL/GenBank/DDBJ databases">
        <title>The complete genome sequence of Nocardiopsis gilva YIM 90087.</title>
        <authorList>
            <person name="Yin M."/>
            <person name="Tang S."/>
        </authorList>
    </citation>
    <scope>NUCLEOTIDE SEQUENCE [LARGE SCALE GENOMIC DNA]</scope>
    <source>
        <strain evidence="2 3">YIM 90087</strain>
    </source>
</reference>
<name>A0A223S766_9ACTN</name>
<organism evidence="2 3">
    <name type="scientific">Nocardiopsis gilva YIM 90087</name>
    <dbReference type="NCBI Taxonomy" id="1235441"/>
    <lineage>
        <taxon>Bacteria</taxon>
        <taxon>Bacillati</taxon>
        <taxon>Actinomycetota</taxon>
        <taxon>Actinomycetes</taxon>
        <taxon>Streptosporangiales</taxon>
        <taxon>Nocardiopsidaceae</taxon>
        <taxon>Nocardiopsis</taxon>
    </lineage>
</organism>
<feature type="compositionally biased region" description="Polar residues" evidence="1">
    <location>
        <begin position="55"/>
        <end position="65"/>
    </location>
</feature>
<feature type="compositionally biased region" description="Low complexity" evidence="1">
    <location>
        <begin position="1"/>
        <end position="10"/>
    </location>
</feature>
<sequence>MITDEIAAMFDAERAAEERAEDHGAADAPAGEQRAGGQDGAPGASFLPPLPPGVSDSSQWGPNWL</sequence>
<accession>A0A223S766</accession>
<dbReference type="KEGG" id="ngv:CDO52_15080"/>
<protein>
    <submittedName>
        <fullName evidence="2">Uncharacterized protein</fullName>
    </submittedName>
</protein>
<feature type="compositionally biased region" description="Basic and acidic residues" evidence="1">
    <location>
        <begin position="11"/>
        <end position="25"/>
    </location>
</feature>
<feature type="region of interest" description="Disordered" evidence="1">
    <location>
        <begin position="1"/>
        <end position="65"/>
    </location>
</feature>
<dbReference type="AlphaFoldDB" id="A0A223S766"/>
<dbReference type="RefSeq" id="WP_094932469.1">
    <property type="nucleotide sequence ID" value="NZ_CP022753.1"/>
</dbReference>
<dbReference type="Proteomes" id="UP000215005">
    <property type="component" value="Chromosome"/>
</dbReference>
<evidence type="ECO:0000313" key="3">
    <source>
        <dbReference type="Proteomes" id="UP000215005"/>
    </source>
</evidence>
<evidence type="ECO:0000256" key="1">
    <source>
        <dbReference type="SAM" id="MobiDB-lite"/>
    </source>
</evidence>
<gene>
    <name evidence="2" type="ORF">CDO52_15080</name>
</gene>